<feature type="chain" id="PRO_5042891587" description="Secreted protein" evidence="1">
    <location>
        <begin position="29"/>
        <end position="88"/>
    </location>
</feature>
<accession>A0AAQ4FTK9</accession>
<organism evidence="2 3">
    <name type="scientific">Amblyomma americanum</name>
    <name type="common">Lone star tick</name>
    <dbReference type="NCBI Taxonomy" id="6943"/>
    <lineage>
        <taxon>Eukaryota</taxon>
        <taxon>Metazoa</taxon>
        <taxon>Ecdysozoa</taxon>
        <taxon>Arthropoda</taxon>
        <taxon>Chelicerata</taxon>
        <taxon>Arachnida</taxon>
        <taxon>Acari</taxon>
        <taxon>Parasitiformes</taxon>
        <taxon>Ixodida</taxon>
        <taxon>Ixodoidea</taxon>
        <taxon>Ixodidae</taxon>
        <taxon>Amblyomminae</taxon>
        <taxon>Amblyomma</taxon>
    </lineage>
</organism>
<keyword evidence="3" id="KW-1185">Reference proteome</keyword>
<evidence type="ECO:0000313" key="2">
    <source>
        <dbReference type="EMBL" id="KAK8789132.1"/>
    </source>
</evidence>
<comment type="caution">
    <text evidence="2">The sequence shown here is derived from an EMBL/GenBank/DDBJ whole genome shotgun (WGS) entry which is preliminary data.</text>
</comment>
<keyword evidence="1" id="KW-0732">Signal</keyword>
<evidence type="ECO:0000256" key="1">
    <source>
        <dbReference type="SAM" id="SignalP"/>
    </source>
</evidence>
<evidence type="ECO:0000313" key="3">
    <source>
        <dbReference type="Proteomes" id="UP001321473"/>
    </source>
</evidence>
<protein>
    <recommendedName>
        <fullName evidence="4">Secreted protein</fullName>
    </recommendedName>
</protein>
<dbReference type="Proteomes" id="UP001321473">
    <property type="component" value="Unassembled WGS sequence"/>
</dbReference>
<dbReference type="AlphaFoldDB" id="A0AAQ4FTK9"/>
<gene>
    <name evidence="2" type="ORF">V5799_021092</name>
</gene>
<evidence type="ECO:0008006" key="4">
    <source>
        <dbReference type="Google" id="ProtNLM"/>
    </source>
</evidence>
<proteinExistence type="predicted"/>
<feature type="signal peptide" evidence="1">
    <location>
        <begin position="1"/>
        <end position="28"/>
    </location>
</feature>
<reference evidence="2 3" key="1">
    <citation type="journal article" date="2023" name="Arcadia Sci">
        <title>De novo assembly of a long-read Amblyomma americanum tick genome.</title>
        <authorList>
            <person name="Chou S."/>
            <person name="Poskanzer K.E."/>
            <person name="Rollins M."/>
            <person name="Thuy-Boun P.S."/>
        </authorList>
    </citation>
    <scope>NUCLEOTIDE SEQUENCE [LARGE SCALE GENOMIC DNA]</scope>
    <source>
        <strain evidence="2">F_SG_1</strain>
        <tissue evidence="2">Salivary glands</tissue>
    </source>
</reference>
<dbReference type="EMBL" id="JARKHS020000096">
    <property type="protein sequence ID" value="KAK8789132.1"/>
    <property type="molecule type" value="Genomic_DNA"/>
</dbReference>
<sequence length="88" mass="9947">MRAGIMVPVTILTIFLVALLLGPQSATSFLVWDRQGCVPCACKYAHEETCQWNDQTNCWCTKGVYRIGRIGRCLGIRECFPILDTYDD</sequence>
<name>A0AAQ4FTK9_AMBAM</name>